<dbReference type="PANTHER" id="PTHR33964">
    <property type="entry name" value="RE45066P-RELATED"/>
    <property type="match status" value="1"/>
</dbReference>
<proteinExistence type="predicted"/>
<organism evidence="1">
    <name type="scientific">Heliothis virescens</name>
    <name type="common">Tobacco budworm moth</name>
    <dbReference type="NCBI Taxonomy" id="7102"/>
    <lineage>
        <taxon>Eukaryota</taxon>
        <taxon>Metazoa</taxon>
        <taxon>Ecdysozoa</taxon>
        <taxon>Arthropoda</taxon>
        <taxon>Hexapoda</taxon>
        <taxon>Insecta</taxon>
        <taxon>Pterygota</taxon>
        <taxon>Neoptera</taxon>
        <taxon>Endopterygota</taxon>
        <taxon>Lepidoptera</taxon>
        <taxon>Glossata</taxon>
        <taxon>Ditrysia</taxon>
        <taxon>Noctuoidea</taxon>
        <taxon>Noctuidae</taxon>
        <taxon>Heliothinae</taxon>
        <taxon>Heliothis</taxon>
    </lineage>
</organism>
<dbReference type="STRING" id="7102.A0A2A4JIK3"/>
<dbReference type="EMBL" id="NWSH01001431">
    <property type="protein sequence ID" value="PCG71250.1"/>
    <property type="molecule type" value="Genomic_DNA"/>
</dbReference>
<sequence length="279" mass="31813">MLRLSESVWYNVYMTRTHAKTSYDVSQPMTESGVVGSAPHYTIGMHRAVKGHCNREEDLLQRCSMALPVLSSPEISFALTREELDKSCVELRMGIKCIDNYTNVCMEKHEQVVFRRIYAGITDVVQELCTRGKYQDEYLKHADCVKMVRPEYETCSKNYELTLMTLGNHQQGDQYQTDQTGLVTSHEDHLRTVCCSFQEYLMCSEQTVQRSCGDEAALFTSAFLKRMASNIIKNFCFEYNRQECGLPDKGSHLLHSVLLISAATLTHLAFYASDNFVAT</sequence>
<reference evidence="1" key="1">
    <citation type="submission" date="2017-09" db="EMBL/GenBank/DDBJ databases">
        <title>Contemporary evolution of a Lepidopteran species, Heliothis virescens, in response to modern agricultural practices.</title>
        <authorList>
            <person name="Fritz M.L."/>
            <person name="Deyonke A.M."/>
            <person name="Papanicolaou A."/>
            <person name="Micinski S."/>
            <person name="Westbrook J."/>
            <person name="Gould F."/>
        </authorList>
    </citation>
    <scope>NUCLEOTIDE SEQUENCE [LARGE SCALE GENOMIC DNA]</scope>
    <source>
        <strain evidence="1">HvINT-</strain>
        <tissue evidence="1">Whole body</tissue>
    </source>
</reference>
<protein>
    <recommendedName>
        <fullName evidence="2">DUF19 domain-containing protein</fullName>
    </recommendedName>
</protein>
<dbReference type="PANTHER" id="PTHR33964:SF1">
    <property type="entry name" value="RE45066P"/>
    <property type="match status" value="1"/>
</dbReference>
<dbReference type="AlphaFoldDB" id="A0A2A4JIK3"/>
<evidence type="ECO:0000313" key="1">
    <source>
        <dbReference type="EMBL" id="PCG71250.1"/>
    </source>
</evidence>
<evidence type="ECO:0008006" key="2">
    <source>
        <dbReference type="Google" id="ProtNLM"/>
    </source>
</evidence>
<name>A0A2A4JIK3_HELVI</name>
<comment type="caution">
    <text evidence="1">The sequence shown here is derived from an EMBL/GenBank/DDBJ whole genome shotgun (WGS) entry which is preliminary data.</text>
</comment>
<gene>
    <name evidence="1" type="ORF">B5V51_2083</name>
</gene>
<accession>A0A2A4JIK3</accession>